<dbReference type="GO" id="GO:1901137">
    <property type="term" value="P:carbohydrate derivative biosynthetic process"/>
    <property type="evidence" value="ECO:0007669"/>
    <property type="project" value="UniProtKB-ARBA"/>
</dbReference>
<name>A0A544W4S4_9MYCO</name>
<evidence type="ECO:0000256" key="2">
    <source>
        <dbReference type="ARBA" id="ARBA00022679"/>
    </source>
</evidence>
<evidence type="ECO:0000313" key="4">
    <source>
        <dbReference type="EMBL" id="TQR87236.1"/>
    </source>
</evidence>
<accession>A0A544W4S4</accession>
<dbReference type="Pfam" id="PF13692">
    <property type="entry name" value="Glyco_trans_1_4"/>
    <property type="match status" value="1"/>
</dbReference>
<dbReference type="PANTHER" id="PTHR45947:SF3">
    <property type="entry name" value="SULFOQUINOVOSYL TRANSFERASE SQD2"/>
    <property type="match status" value="1"/>
</dbReference>
<dbReference type="AlphaFoldDB" id="A0A544W4S4"/>
<protein>
    <submittedName>
        <fullName evidence="4">Glycosyltransferase family 4 protein</fullName>
    </submittedName>
</protein>
<dbReference type="Gene3D" id="3.40.50.2000">
    <property type="entry name" value="Glycogen Phosphorylase B"/>
    <property type="match status" value="2"/>
</dbReference>
<evidence type="ECO:0000259" key="3">
    <source>
        <dbReference type="Pfam" id="PF13579"/>
    </source>
</evidence>
<gene>
    <name evidence="4" type="ORF">D8S82_07560</name>
</gene>
<dbReference type="GO" id="GO:0016758">
    <property type="term" value="F:hexosyltransferase activity"/>
    <property type="evidence" value="ECO:0007669"/>
    <property type="project" value="TreeGrafter"/>
</dbReference>
<keyword evidence="1" id="KW-0328">Glycosyltransferase</keyword>
<keyword evidence="2 4" id="KW-0808">Transferase</keyword>
<dbReference type="Pfam" id="PF13579">
    <property type="entry name" value="Glyco_trans_4_4"/>
    <property type="match status" value="1"/>
</dbReference>
<feature type="domain" description="Glycosyltransferase subfamily 4-like N-terminal" evidence="3">
    <location>
        <begin position="81"/>
        <end position="265"/>
    </location>
</feature>
<evidence type="ECO:0000256" key="1">
    <source>
        <dbReference type="ARBA" id="ARBA00022676"/>
    </source>
</evidence>
<dbReference type="EMBL" id="VIFX01000007">
    <property type="protein sequence ID" value="TQR87236.1"/>
    <property type="molecule type" value="Genomic_DNA"/>
</dbReference>
<keyword evidence="5" id="KW-1185">Reference proteome</keyword>
<reference evidence="4 5" key="1">
    <citation type="submission" date="2018-10" db="EMBL/GenBank/DDBJ databases">
        <title>Draft genome of Mycobacterium hodleri strain B.</title>
        <authorList>
            <person name="Amande T.J."/>
            <person name="Mcgenity T.J."/>
        </authorList>
    </citation>
    <scope>NUCLEOTIDE SEQUENCE [LARGE SCALE GENOMIC DNA]</scope>
    <source>
        <strain evidence="4 5">B</strain>
    </source>
</reference>
<sequence>MTAVDSASVTGSGRRPRRGAVLVGRFPACLRIRLRYGAFEDHRRRVTREVLPWFDGAYPRCVPERAVRVAILGINYAPEPTGIAPYTTRLAAGLSTRGHDVRVLTGYAHYPQWRRYAGSVGLRSTEEVDGVRVRRLNHLLPRGPSWGGRAAMEVTFGLQLVTSGWGRPDVVLCITPPLLASAMAAVRSRVSWRRPSVGILVHDLYSRGVEETGASSSITARAIRAVESAAFRLADDVAVIHVGFAADLVERLGVAPQRIREIRNWTHVEAPNPLASQVFRSTRGWHADEVVVLHAGNMGHKQGLENVVESARLAVGRKERVRFVLLGDGNQRAALEAFGEGVETLEFLRPVSEEEYPAALGAADVLLVNERPGVAHMAVPSKLTSYFRSGKPILAATAADGFTAKEVTASGAGVCVPADRPDLLLDEALRLAADGPLAARLGEAGRNYCDALLSETAALDLYERWVLDLARLRRGRA</sequence>
<dbReference type="GO" id="GO:0008610">
    <property type="term" value="P:lipid biosynthetic process"/>
    <property type="evidence" value="ECO:0007669"/>
    <property type="project" value="UniProtKB-ARBA"/>
</dbReference>
<dbReference type="Proteomes" id="UP000315759">
    <property type="component" value="Unassembled WGS sequence"/>
</dbReference>
<dbReference type="CDD" id="cd03794">
    <property type="entry name" value="GT4_WbuB-like"/>
    <property type="match status" value="1"/>
</dbReference>
<dbReference type="PANTHER" id="PTHR45947">
    <property type="entry name" value="SULFOQUINOVOSYL TRANSFERASE SQD2"/>
    <property type="match status" value="1"/>
</dbReference>
<dbReference type="InterPro" id="IPR050194">
    <property type="entry name" value="Glycosyltransferase_grp1"/>
</dbReference>
<organism evidence="4 5">
    <name type="scientific">Mycolicibacterium hodleri</name>
    <dbReference type="NCBI Taxonomy" id="49897"/>
    <lineage>
        <taxon>Bacteria</taxon>
        <taxon>Bacillati</taxon>
        <taxon>Actinomycetota</taxon>
        <taxon>Actinomycetes</taxon>
        <taxon>Mycobacteriales</taxon>
        <taxon>Mycobacteriaceae</taxon>
        <taxon>Mycolicibacterium</taxon>
    </lineage>
</organism>
<dbReference type="GO" id="GO:1903509">
    <property type="term" value="P:liposaccharide metabolic process"/>
    <property type="evidence" value="ECO:0007669"/>
    <property type="project" value="UniProtKB-ARBA"/>
</dbReference>
<dbReference type="SUPFAM" id="SSF53756">
    <property type="entry name" value="UDP-Glycosyltransferase/glycogen phosphorylase"/>
    <property type="match status" value="1"/>
</dbReference>
<dbReference type="InterPro" id="IPR028098">
    <property type="entry name" value="Glyco_trans_4-like_N"/>
</dbReference>
<evidence type="ECO:0000313" key="5">
    <source>
        <dbReference type="Proteomes" id="UP000315759"/>
    </source>
</evidence>
<comment type="caution">
    <text evidence="4">The sequence shown here is derived from an EMBL/GenBank/DDBJ whole genome shotgun (WGS) entry which is preliminary data.</text>
</comment>
<proteinExistence type="predicted"/>